<dbReference type="InterPro" id="IPR023375">
    <property type="entry name" value="ADC_dom_sf"/>
</dbReference>
<accession>A0ABW1LCM2</accession>
<organism evidence="1 2">
    <name type="scientific">Paenisporosarcina macmurdoensis</name>
    <dbReference type="NCBI Taxonomy" id="212659"/>
    <lineage>
        <taxon>Bacteria</taxon>
        <taxon>Bacillati</taxon>
        <taxon>Bacillota</taxon>
        <taxon>Bacilli</taxon>
        <taxon>Bacillales</taxon>
        <taxon>Caryophanaceae</taxon>
        <taxon>Paenisporosarcina</taxon>
    </lineage>
</organism>
<protein>
    <submittedName>
        <fullName evidence="1">YqjF family protein</fullName>
    </submittedName>
</protein>
<dbReference type="Proteomes" id="UP001596170">
    <property type="component" value="Unassembled WGS sequence"/>
</dbReference>
<dbReference type="Gene3D" id="2.40.400.10">
    <property type="entry name" value="Acetoacetate decarboxylase-like"/>
    <property type="match status" value="1"/>
</dbReference>
<dbReference type="RefSeq" id="WP_377735976.1">
    <property type="nucleotide sequence ID" value="NZ_JBHSRI010000038.1"/>
</dbReference>
<sequence length="230" mass="27249">MLKRPWLMTQQWHDVLFLHWPVSPELVRQHIPAEMELDLYNNMAWIGFVYFKVKGNRPRFIPPIPGVQAYLELNVRTYVTYKGRQGIHAFSLDVNNSLIVKLTTFGDFLPYRHAKLALKRQKKKFTYSRLGEGNSAPETFSTTFEVVSKTIESNQFEQWLTERYHLWTQTKDHLFRLDTCHSPWMLQQVTGTIHENTMAPFLQSNFQTESPVAHYSKMKKARFYTPVKEY</sequence>
<keyword evidence="2" id="KW-1185">Reference proteome</keyword>
<dbReference type="Pfam" id="PF09844">
    <property type="entry name" value="DUF2071"/>
    <property type="match status" value="1"/>
</dbReference>
<proteinExistence type="predicted"/>
<gene>
    <name evidence="1" type="ORF">ACFPYN_17640</name>
</gene>
<name>A0ABW1LCM2_9BACL</name>
<dbReference type="EMBL" id="JBHSRI010000038">
    <property type="protein sequence ID" value="MFC6041231.1"/>
    <property type="molecule type" value="Genomic_DNA"/>
</dbReference>
<reference evidence="2" key="1">
    <citation type="journal article" date="2019" name="Int. J. Syst. Evol. Microbiol.">
        <title>The Global Catalogue of Microorganisms (GCM) 10K type strain sequencing project: providing services to taxonomists for standard genome sequencing and annotation.</title>
        <authorList>
            <consortium name="The Broad Institute Genomics Platform"/>
            <consortium name="The Broad Institute Genome Sequencing Center for Infectious Disease"/>
            <person name="Wu L."/>
            <person name="Ma J."/>
        </authorList>
    </citation>
    <scope>NUCLEOTIDE SEQUENCE [LARGE SCALE GENOMIC DNA]</scope>
    <source>
        <strain evidence="2">CCUG 54527</strain>
    </source>
</reference>
<evidence type="ECO:0000313" key="1">
    <source>
        <dbReference type="EMBL" id="MFC6041231.1"/>
    </source>
</evidence>
<dbReference type="SUPFAM" id="SSF160104">
    <property type="entry name" value="Acetoacetate decarboxylase-like"/>
    <property type="match status" value="1"/>
</dbReference>
<comment type="caution">
    <text evidence="1">The sequence shown here is derived from an EMBL/GenBank/DDBJ whole genome shotgun (WGS) entry which is preliminary data.</text>
</comment>
<dbReference type="InterPro" id="IPR018644">
    <property type="entry name" value="DUF2071"/>
</dbReference>
<evidence type="ECO:0000313" key="2">
    <source>
        <dbReference type="Proteomes" id="UP001596170"/>
    </source>
</evidence>
<dbReference type="PANTHER" id="PTHR39186:SF1">
    <property type="entry name" value="DUF2071 DOMAIN-CONTAINING PROTEIN"/>
    <property type="match status" value="1"/>
</dbReference>
<dbReference type="PANTHER" id="PTHR39186">
    <property type="entry name" value="DUF2071 FAMILY PROTEIN"/>
    <property type="match status" value="1"/>
</dbReference>